<comment type="caution">
    <text evidence="1">The sequence shown here is derived from an EMBL/GenBank/DDBJ whole genome shotgun (WGS) entry which is preliminary data.</text>
</comment>
<proteinExistence type="predicted"/>
<dbReference type="AlphaFoldDB" id="A0A9P2G8A8"/>
<dbReference type="InterPro" id="IPR031834">
    <property type="entry name" value="RnlB/LsoB_antitoxin"/>
</dbReference>
<name>A0A9P2G8A8_CLOBO</name>
<reference evidence="1 2" key="1">
    <citation type="submission" date="2009-10" db="EMBL/GenBank/DDBJ databases">
        <authorList>
            <person name="Shrivastava S."/>
            <person name="Brinkac L.B."/>
            <person name="Brown J.L."/>
            <person name="Bruce D.B."/>
            <person name="Detter C."/>
            <person name="Green L.D."/>
            <person name="Munk C.A."/>
            <person name="Rogers Y.C."/>
            <person name="Tapia R."/>
            <person name="Saunders E.S."/>
            <person name="Sims D.R."/>
            <person name="Smith L.A."/>
            <person name="Smith T.J."/>
            <person name="Sutton G."/>
            <person name="Brettin T."/>
        </authorList>
    </citation>
    <scope>NUCLEOTIDE SEQUENCE [LARGE SCALE GENOMIC DNA]</scope>
    <source>
        <strain evidence="2">D str. 1873</strain>
    </source>
</reference>
<protein>
    <submittedName>
        <fullName evidence="1">Uncharacterized protein</fullName>
    </submittedName>
</protein>
<evidence type="ECO:0000313" key="1">
    <source>
        <dbReference type="EMBL" id="EES91850.1"/>
    </source>
</evidence>
<gene>
    <name evidence="1" type="ORF">CLG_B0696</name>
</gene>
<accession>A0A9P2G8A8</accession>
<evidence type="ECO:0000313" key="2">
    <source>
        <dbReference type="Proteomes" id="UP000006160"/>
    </source>
</evidence>
<dbReference type="Proteomes" id="UP000006160">
    <property type="component" value="Unassembled WGS sequence"/>
</dbReference>
<organism evidence="1 2">
    <name type="scientific">Clostridium botulinum D str. 1873</name>
    <dbReference type="NCBI Taxonomy" id="592027"/>
    <lineage>
        <taxon>Bacteria</taxon>
        <taxon>Bacillati</taxon>
        <taxon>Bacillota</taxon>
        <taxon>Clostridia</taxon>
        <taxon>Eubacteriales</taxon>
        <taxon>Clostridiaceae</taxon>
        <taxon>Clostridium</taxon>
    </lineage>
</organism>
<sequence length="121" mass="14253">MKQYNIIKLDQDSEYTNLIIIHDANSPFDYISMIKNDLIELRPQGKILIDQILHVGNTNKRFISLKYNLNESENIKMEFVNISKDNLCRKISCRYLKENDLIEYSILSSIQKRMINKGIVI</sequence>
<dbReference type="EMBL" id="ACSJ01000007">
    <property type="protein sequence ID" value="EES91850.1"/>
    <property type="molecule type" value="Genomic_DNA"/>
</dbReference>
<dbReference type="Pfam" id="PF15933">
    <property type="entry name" value="RnlB_antitoxin"/>
    <property type="match status" value="1"/>
</dbReference>
<dbReference type="RefSeq" id="WP_003377032.1">
    <property type="nucleotide sequence ID" value="NZ_ACSJ01000007.1"/>
</dbReference>